<dbReference type="RefSeq" id="XP_028132989.1">
    <property type="nucleotide sequence ID" value="XM_028277188.1"/>
</dbReference>
<dbReference type="InParanoid" id="A0A6P7FAT3"/>
<keyword evidence="1" id="KW-0862">Zinc</keyword>
<sequence>MSSSSQPQQVASYSKAVSQPRNILTPVFNDYLEGLSQHIEPRNIIFASRISNGRICIYLSSKNLVDKFITETKKIKVNGNILEARRLITPSVRLILSGVCPSIPSNLIKDELIKLGLNPLSDISYLRIGATNPAFSHILSFRRQIFISPLPDNFVLPESFFVELEQTSYRIFIAQNDTCFKCKLTGHQAANCPNISSHSHPYNDNAVQTEMKQTLPINHTQQDNPQNTPTISNTNPSTPTMSSQTK</sequence>
<organism evidence="4">
    <name type="scientific">Diabrotica virgifera virgifera</name>
    <name type="common">western corn rootworm</name>
    <dbReference type="NCBI Taxonomy" id="50390"/>
    <lineage>
        <taxon>Eukaryota</taxon>
        <taxon>Metazoa</taxon>
        <taxon>Ecdysozoa</taxon>
        <taxon>Arthropoda</taxon>
        <taxon>Hexapoda</taxon>
        <taxon>Insecta</taxon>
        <taxon>Pterygota</taxon>
        <taxon>Neoptera</taxon>
        <taxon>Endopterygota</taxon>
        <taxon>Coleoptera</taxon>
        <taxon>Polyphaga</taxon>
        <taxon>Cucujiformia</taxon>
        <taxon>Chrysomeloidea</taxon>
        <taxon>Chrysomelidae</taxon>
        <taxon>Galerucinae</taxon>
        <taxon>Diabroticina</taxon>
        <taxon>Diabroticites</taxon>
        <taxon>Diabrotica</taxon>
    </lineage>
</organism>
<proteinExistence type="predicted"/>
<evidence type="ECO:0000256" key="1">
    <source>
        <dbReference type="PROSITE-ProRule" id="PRU00047"/>
    </source>
</evidence>
<evidence type="ECO:0000313" key="4">
    <source>
        <dbReference type="RefSeq" id="XP_028132989.1"/>
    </source>
</evidence>
<evidence type="ECO:0000256" key="2">
    <source>
        <dbReference type="SAM" id="MobiDB-lite"/>
    </source>
</evidence>
<reference evidence="4" key="1">
    <citation type="submission" date="2025-08" db="UniProtKB">
        <authorList>
            <consortium name="RefSeq"/>
        </authorList>
    </citation>
    <scope>IDENTIFICATION</scope>
    <source>
        <tissue evidence="4">Whole insect</tissue>
    </source>
</reference>
<keyword evidence="1" id="KW-0863">Zinc-finger</keyword>
<dbReference type="SUPFAM" id="SSF57756">
    <property type="entry name" value="Retrovirus zinc finger-like domains"/>
    <property type="match status" value="1"/>
</dbReference>
<keyword evidence="1" id="KW-0479">Metal-binding</keyword>
<accession>A0A6P7FAT3</accession>
<dbReference type="PROSITE" id="PS50158">
    <property type="entry name" value="ZF_CCHC"/>
    <property type="match status" value="1"/>
</dbReference>
<dbReference type="SMART" id="SM00343">
    <property type="entry name" value="ZnF_C2HC"/>
    <property type="match status" value="1"/>
</dbReference>
<dbReference type="AlphaFoldDB" id="A0A6P7FAT3"/>
<evidence type="ECO:0000259" key="3">
    <source>
        <dbReference type="PROSITE" id="PS50158"/>
    </source>
</evidence>
<feature type="region of interest" description="Disordered" evidence="2">
    <location>
        <begin position="218"/>
        <end position="246"/>
    </location>
</feature>
<name>A0A6P7FAT3_DIAVI</name>
<protein>
    <submittedName>
        <fullName evidence="4">Uncharacterized protein LOC114328357</fullName>
    </submittedName>
</protein>
<feature type="domain" description="CCHC-type" evidence="3">
    <location>
        <begin position="179"/>
        <end position="194"/>
    </location>
</feature>
<dbReference type="GO" id="GO:0003676">
    <property type="term" value="F:nucleic acid binding"/>
    <property type="evidence" value="ECO:0007669"/>
    <property type="project" value="InterPro"/>
</dbReference>
<gene>
    <name evidence="4" type="primary">LOC114328357</name>
</gene>
<dbReference type="GO" id="GO:0008270">
    <property type="term" value="F:zinc ion binding"/>
    <property type="evidence" value="ECO:0007669"/>
    <property type="project" value="UniProtKB-KW"/>
</dbReference>
<dbReference type="InterPro" id="IPR036875">
    <property type="entry name" value="Znf_CCHC_sf"/>
</dbReference>
<dbReference type="Pfam" id="PF00098">
    <property type="entry name" value="zf-CCHC"/>
    <property type="match status" value="1"/>
</dbReference>
<feature type="compositionally biased region" description="Low complexity" evidence="2">
    <location>
        <begin position="224"/>
        <end position="246"/>
    </location>
</feature>
<dbReference type="InterPro" id="IPR001878">
    <property type="entry name" value="Znf_CCHC"/>
</dbReference>